<gene>
    <name evidence="1" type="ORF">AU467_23720</name>
</gene>
<organism evidence="1 2">
    <name type="scientific">Rhizobium loti</name>
    <name type="common">Mesorhizobium loti</name>
    <dbReference type="NCBI Taxonomy" id="381"/>
    <lineage>
        <taxon>Bacteria</taxon>
        <taxon>Pseudomonadati</taxon>
        <taxon>Pseudomonadota</taxon>
        <taxon>Alphaproteobacteria</taxon>
        <taxon>Hyphomicrobiales</taxon>
        <taxon>Phyllobacteriaceae</taxon>
        <taxon>Mesorhizobium</taxon>
    </lineage>
</organism>
<dbReference type="SUPFAM" id="SSF56300">
    <property type="entry name" value="Metallo-dependent phosphatases"/>
    <property type="match status" value="1"/>
</dbReference>
<evidence type="ECO:0000313" key="2">
    <source>
        <dbReference type="Proteomes" id="UP000053176"/>
    </source>
</evidence>
<dbReference type="PANTHER" id="PTHR34990:SF2">
    <property type="entry name" value="BLL8164 PROTEIN"/>
    <property type="match status" value="1"/>
</dbReference>
<reference evidence="1 2" key="1">
    <citation type="submission" date="2015-12" db="EMBL/GenBank/DDBJ databases">
        <title>Draft genome sequence of Mesorhizobium sp. UFLA 01-765, a multitolerant efficient symbiont and plant-growth promoting strain isolated from Zn-mining soil using Leucaena leucocephala as a trap plant.</title>
        <authorList>
            <person name="Rangel W.M."/>
            <person name="Thijs S."/>
            <person name="Longatti S.M."/>
            <person name="Moreira F.M."/>
            <person name="Weyens N."/>
            <person name="Vangronsveld J."/>
            <person name="Van Hamme J.D."/>
            <person name="Bottos E.M."/>
            <person name="Rineau F."/>
        </authorList>
    </citation>
    <scope>NUCLEOTIDE SEQUENCE [LARGE SCALE GENOMIC DNA]</scope>
    <source>
        <strain evidence="1 2">UFLA 01-765</strain>
    </source>
</reference>
<sequence>MAQATKHDVQGVICGHTHHALMHDDFGIRYINTGDWVESCTAVVEHWDGRFEIVRWRNAPRKGEVQRHDESGFLALEA</sequence>
<protein>
    <recommendedName>
        <fullName evidence="3">Calcineurin-like phosphoesterase domain-containing protein</fullName>
    </recommendedName>
</protein>
<dbReference type="Proteomes" id="UP000053176">
    <property type="component" value="Unassembled WGS sequence"/>
</dbReference>
<dbReference type="AlphaFoldDB" id="A0A101KRS7"/>
<name>A0A101KRS7_RHILI</name>
<proteinExistence type="predicted"/>
<dbReference type="Gene3D" id="3.60.21.10">
    <property type="match status" value="1"/>
</dbReference>
<evidence type="ECO:0008006" key="3">
    <source>
        <dbReference type="Google" id="ProtNLM"/>
    </source>
</evidence>
<dbReference type="GO" id="GO:0009245">
    <property type="term" value="P:lipid A biosynthetic process"/>
    <property type="evidence" value="ECO:0007669"/>
    <property type="project" value="TreeGrafter"/>
</dbReference>
<dbReference type="InterPro" id="IPR029052">
    <property type="entry name" value="Metallo-depent_PP-like"/>
</dbReference>
<accession>A0A101KRS7</accession>
<dbReference type="EMBL" id="LPWA01000111">
    <property type="protein sequence ID" value="KUM25871.1"/>
    <property type="molecule type" value="Genomic_DNA"/>
</dbReference>
<dbReference type="GO" id="GO:0008758">
    <property type="term" value="F:UDP-2,3-diacylglucosamine hydrolase activity"/>
    <property type="evidence" value="ECO:0007669"/>
    <property type="project" value="TreeGrafter"/>
</dbReference>
<comment type="caution">
    <text evidence="1">The sequence shown here is derived from an EMBL/GenBank/DDBJ whole genome shotgun (WGS) entry which is preliminary data.</text>
</comment>
<dbReference type="PANTHER" id="PTHR34990">
    <property type="entry name" value="UDP-2,3-DIACYLGLUCOSAMINE HYDROLASE-RELATED"/>
    <property type="match status" value="1"/>
</dbReference>
<evidence type="ECO:0000313" key="1">
    <source>
        <dbReference type="EMBL" id="KUM25871.1"/>
    </source>
</evidence>
<dbReference type="GO" id="GO:0016020">
    <property type="term" value="C:membrane"/>
    <property type="evidence" value="ECO:0007669"/>
    <property type="project" value="GOC"/>
</dbReference>
<dbReference type="InterPro" id="IPR043461">
    <property type="entry name" value="LpxH-like"/>
</dbReference>